<organism evidence="1 2">
    <name type="scientific">Camellia lanceoleosa</name>
    <dbReference type="NCBI Taxonomy" id="1840588"/>
    <lineage>
        <taxon>Eukaryota</taxon>
        <taxon>Viridiplantae</taxon>
        <taxon>Streptophyta</taxon>
        <taxon>Embryophyta</taxon>
        <taxon>Tracheophyta</taxon>
        <taxon>Spermatophyta</taxon>
        <taxon>Magnoliopsida</taxon>
        <taxon>eudicotyledons</taxon>
        <taxon>Gunneridae</taxon>
        <taxon>Pentapetalae</taxon>
        <taxon>asterids</taxon>
        <taxon>Ericales</taxon>
        <taxon>Theaceae</taxon>
        <taxon>Camellia</taxon>
    </lineage>
</organism>
<dbReference type="Proteomes" id="UP001060215">
    <property type="component" value="Chromosome 4"/>
</dbReference>
<protein>
    <submittedName>
        <fullName evidence="1">Synaptonemal complex protein 1</fullName>
    </submittedName>
</protein>
<evidence type="ECO:0000313" key="2">
    <source>
        <dbReference type="Proteomes" id="UP001060215"/>
    </source>
</evidence>
<proteinExistence type="predicted"/>
<reference evidence="1 2" key="1">
    <citation type="journal article" date="2022" name="Plant J.">
        <title>Chromosome-level genome of Camellia lanceoleosa provides a valuable resource for understanding genome evolution and self-incompatibility.</title>
        <authorList>
            <person name="Gong W."/>
            <person name="Xiao S."/>
            <person name="Wang L."/>
            <person name="Liao Z."/>
            <person name="Chang Y."/>
            <person name="Mo W."/>
            <person name="Hu G."/>
            <person name="Li W."/>
            <person name="Zhao G."/>
            <person name="Zhu H."/>
            <person name="Hu X."/>
            <person name="Ji K."/>
            <person name="Xiang X."/>
            <person name="Song Q."/>
            <person name="Yuan D."/>
            <person name="Jin S."/>
            <person name="Zhang L."/>
        </authorList>
    </citation>
    <scope>NUCLEOTIDE SEQUENCE [LARGE SCALE GENOMIC DNA]</scope>
    <source>
        <strain evidence="1">SQ_2022a</strain>
    </source>
</reference>
<comment type="caution">
    <text evidence="1">The sequence shown here is derived from an EMBL/GenBank/DDBJ whole genome shotgun (WGS) entry which is preliminary data.</text>
</comment>
<evidence type="ECO:0000313" key="1">
    <source>
        <dbReference type="EMBL" id="KAI8013097.1"/>
    </source>
</evidence>
<dbReference type="EMBL" id="CM045761">
    <property type="protein sequence ID" value="KAI8013097.1"/>
    <property type="molecule type" value="Genomic_DNA"/>
</dbReference>
<gene>
    <name evidence="1" type="ORF">LOK49_LG05G00235</name>
</gene>
<sequence length="165" mass="19360">MNFVTVPCVENSDRDLQEVGKKDGRKHGNLLLDHVTEKDKEFFEDKLSSNAAALDNLHNQMKRSSLRFESSEEIVGNCKRELKELSIEKEEREKYFRDEQCKTTNVIEEKDAMIKHLEATVSATRLDMESLNSKTEELHVGLKFKEDDIQVCESQKRRRRKKRMI</sequence>
<name>A0ACC0HHN2_9ERIC</name>
<keyword evidence="2" id="KW-1185">Reference proteome</keyword>
<accession>A0ACC0HHN2</accession>